<feature type="region of interest" description="Disordered" evidence="1">
    <location>
        <begin position="76"/>
        <end position="101"/>
    </location>
</feature>
<reference evidence="2" key="1">
    <citation type="submission" date="2020-05" db="EMBL/GenBank/DDBJ databases">
        <authorList>
            <person name="Chiriac C."/>
            <person name="Salcher M."/>
            <person name="Ghai R."/>
            <person name="Kavagutti S V."/>
        </authorList>
    </citation>
    <scope>NUCLEOTIDE SEQUENCE</scope>
</reference>
<protein>
    <submittedName>
        <fullName evidence="2">Unannotated protein</fullName>
    </submittedName>
</protein>
<evidence type="ECO:0000313" key="2">
    <source>
        <dbReference type="EMBL" id="CAB4935528.1"/>
    </source>
</evidence>
<sequence length="101" mass="10025">MTTTEPVIDSVPASFSAIAASLATTLFCEVPVPSAVTTTGVEPGRPPSTRPAAMPGSDSACTCSTSGLPVPVLAAARAPRSTGSSPRRSAWTDPAPMATPA</sequence>
<evidence type="ECO:0000256" key="1">
    <source>
        <dbReference type="SAM" id="MobiDB-lite"/>
    </source>
</evidence>
<organism evidence="2">
    <name type="scientific">freshwater metagenome</name>
    <dbReference type="NCBI Taxonomy" id="449393"/>
    <lineage>
        <taxon>unclassified sequences</taxon>
        <taxon>metagenomes</taxon>
        <taxon>ecological metagenomes</taxon>
    </lineage>
</organism>
<feature type="region of interest" description="Disordered" evidence="1">
    <location>
        <begin position="36"/>
        <end position="60"/>
    </location>
</feature>
<name>A0A6J7IWD9_9ZZZZ</name>
<proteinExistence type="predicted"/>
<dbReference type="AlphaFoldDB" id="A0A6J7IWD9"/>
<accession>A0A6J7IWD9</accession>
<dbReference type="EMBL" id="CAFBMQ010000445">
    <property type="protein sequence ID" value="CAB4935528.1"/>
    <property type="molecule type" value="Genomic_DNA"/>
</dbReference>
<gene>
    <name evidence="2" type="ORF">UFOPK3609_02187</name>
</gene>